<dbReference type="SFLD" id="SFLDG01136">
    <property type="entry name" value="C1.6:_Phosphoserine_Phosphatas"/>
    <property type="match status" value="1"/>
</dbReference>
<keyword evidence="9" id="KW-0460">Magnesium</keyword>
<dbReference type="AlphaFoldDB" id="A0A0J5P7X1"/>
<dbReference type="SFLD" id="SFLDS00003">
    <property type="entry name" value="Haloacid_Dehalogenase"/>
    <property type="match status" value="1"/>
</dbReference>
<evidence type="ECO:0000256" key="7">
    <source>
        <dbReference type="ARBA" id="ARBA00022723"/>
    </source>
</evidence>
<evidence type="ECO:0000313" key="16">
    <source>
        <dbReference type="Proteomes" id="UP000036270"/>
    </source>
</evidence>
<evidence type="ECO:0000256" key="14">
    <source>
        <dbReference type="PIRSR" id="PIRSR604469-1"/>
    </source>
</evidence>
<evidence type="ECO:0000313" key="15">
    <source>
        <dbReference type="EMBL" id="KMK52311.1"/>
    </source>
</evidence>
<reference evidence="15 16" key="1">
    <citation type="submission" date="2014-12" db="EMBL/GenBank/DDBJ databases">
        <title>Reclassification of Actinobacillus muris as Muribacter muris.</title>
        <authorList>
            <person name="Christensen H."/>
            <person name="Nicklas W."/>
            <person name="Bisgaard M."/>
        </authorList>
    </citation>
    <scope>NUCLEOTIDE SEQUENCE [LARGE SCALE GENOMIC DNA]</scope>
    <source>
        <strain evidence="15 16">Ackerman80-443D</strain>
    </source>
</reference>
<dbReference type="GO" id="GO:0036424">
    <property type="term" value="F:L-phosphoserine phosphatase activity"/>
    <property type="evidence" value="ECO:0007669"/>
    <property type="project" value="InterPro"/>
</dbReference>
<evidence type="ECO:0000256" key="6">
    <source>
        <dbReference type="ARBA" id="ARBA00022605"/>
    </source>
</evidence>
<gene>
    <name evidence="15" type="ORF">RO21_01610</name>
</gene>
<dbReference type="InterPro" id="IPR050582">
    <property type="entry name" value="HAD-like_SerB"/>
</dbReference>
<comment type="caution">
    <text evidence="15">The sequence shown here is derived from an EMBL/GenBank/DDBJ whole genome shotgun (WGS) entry which is preliminary data.</text>
</comment>
<protein>
    <recommendedName>
        <fullName evidence="5">Phosphoserine phosphatase</fullName>
        <ecNumber evidence="4">3.1.3.3</ecNumber>
    </recommendedName>
    <alternativeName>
        <fullName evidence="11">O-phosphoserine phosphohydrolase</fullName>
    </alternativeName>
</protein>
<dbReference type="NCBIfam" id="TIGR00338">
    <property type="entry name" value="serB"/>
    <property type="match status" value="1"/>
</dbReference>
<comment type="pathway">
    <text evidence="2">Amino-acid biosynthesis; L-serine biosynthesis; L-serine from 3-phospho-D-glycerate: step 3/3.</text>
</comment>
<comment type="cofactor">
    <cofactor evidence="1">
        <name>Mg(2+)</name>
        <dbReference type="ChEBI" id="CHEBI:18420"/>
    </cofactor>
</comment>
<dbReference type="NCBIfam" id="TIGR01488">
    <property type="entry name" value="HAD-SF-IB"/>
    <property type="match status" value="1"/>
</dbReference>
<organism evidence="15 16">
    <name type="scientific">Muribacter muris</name>
    <dbReference type="NCBI Taxonomy" id="67855"/>
    <lineage>
        <taxon>Bacteria</taxon>
        <taxon>Pseudomonadati</taxon>
        <taxon>Pseudomonadota</taxon>
        <taxon>Gammaproteobacteria</taxon>
        <taxon>Pasteurellales</taxon>
        <taxon>Pasteurellaceae</taxon>
        <taxon>Muribacter</taxon>
    </lineage>
</organism>
<dbReference type="GO" id="GO:0006564">
    <property type="term" value="P:L-serine biosynthetic process"/>
    <property type="evidence" value="ECO:0007669"/>
    <property type="project" value="UniProtKB-KW"/>
</dbReference>
<keyword evidence="16" id="KW-1185">Reference proteome</keyword>
<evidence type="ECO:0000256" key="10">
    <source>
        <dbReference type="ARBA" id="ARBA00023299"/>
    </source>
</evidence>
<dbReference type="Gene3D" id="3.40.50.1000">
    <property type="entry name" value="HAD superfamily/HAD-like"/>
    <property type="match status" value="1"/>
</dbReference>
<comment type="catalytic activity">
    <reaction evidence="13">
        <text>O-phospho-D-serine + H2O = D-serine + phosphate</text>
        <dbReference type="Rhea" id="RHEA:24873"/>
        <dbReference type="ChEBI" id="CHEBI:15377"/>
        <dbReference type="ChEBI" id="CHEBI:35247"/>
        <dbReference type="ChEBI" id="CHEBI:43474"/>
        <dbReference type="ChEBI" id="CHEBI:58680"/>
        <dbReference type="EC" id="3.1.3.3"/>
    </reaction>
</comment>
<dbReference type="STRING" id="67855.RO21_01610"/>
<comment type="similarity">
    <text evidence="3">Belongs to the HAD-like hydrolase superfamily. SerB family.</text>
</comment>
<dbReference type="PATRIC" id="fig|67855.3.peg.2296"/>
<dbReference type="Proteomes" id="UP000036270">
    <property type="component" value="Unassembled WGS sequence"/>
</dbReference>
<evidence type="ECO:0000256" key="3">
    <source>
        <dbReference type="ARBA" id="ARBA00009184"/>
    </source>
</evidence>
<keyword evidence="10" id="KW-0718">Serine biosynthesis</keyword>
<feature type="active site" description="Nucleophile" evidence="14">
    <location>
        <position position="79"/>
    </location>
</feature>
<evidence type="ECO:0000256" key="8">
    <source>
        <dbReference type="ARBA" id="ARBA00022801"/>
    </source>
</evidence>
<dbReference type="SFLD" id="SFLDG01137">
    <property type="entry name" value="C1.6.1:_Phosphoserine_Phosphat"/>
    <property type="match status" value="1"/>
</dbReference>
<proteinExistence type="inferred from homology"/>
<evidence type="ECO:0000256" key="11">
    <source>
        <dbReference type="ARBA" id="ARBA00031693"/>
    </source>
</evidence>
<dbReference type="Gene3D" id="1.10.150.210">
    <property type="entry name" value="Phosphoserine phosphatase, domain 2"/>
    <property type="match status" value="1"/>
</dbReference>
<evidence type="ECO:0000256" key="1">
    <source>
        <dbReference type="ARBA" id="ARBA00001946"/>
    </source>
</evidence>
<dbReference type="SUPFAM" id="SSF56784">
    <property type="entry name" value="HAD-like"/>
    <property type="match status" value="1"/>
</dbReference>
<dbReference type="InterPro" id="IPR023214">
    <property type="entry name" value="HAD_sf"/>
</dbReference>
<dbReference type="FunFam" id="1.10.150.210:FF:000001">
    <property type="entry name" value="Phosphoserine phosphatase"/>
    <property type="match status" value="1"/>
</dbReference>
<dbReference type="GO" id="GO:0005737">
    <property type="term" value="C:cytoplasm"/>
    <property type="evidence" value="ECO:0007669"/>
    <property type="project" value="TreeGrafter"/>
</dbReference>
<evidence type="ECO:0000256" key="12">
    <source>
        <dbReference type="ARBA" id="ARBA00048138"/>
    </source>
</evidence>
<dbReference type="InterPro" id="IPR036412">
    <property type="entry name" value="HAD-like_sf"/>
</dbReference>
<evidence type="ECO:0000256" key="13">
    <source>
        <dbReference type="ARBA" id="ARBA00048523"/>
    </source>
</evidence>
<dbReference type="GO" id="GO:0000287">
    <property type="term" value="F:magnesium ion binding"/>
    <property type="evidence" value="ECO:0007669"/>
    <property type="project" value="TreeGrafter"/>
</dbReference>
<dbReference type="RefSeq" id="WP_047976054.1">
    <property type="nucleotide sequence ID" value="NZ_JWIZ01000008.1"/>
</dbReference>
<evidence type="ECO:0000256" key="4">
    <source>
        <dbReference type="ARBA" id="ARBA00012640"/>
    </source>
</evidence>
<dbReference type="CDD" id="cd07500">
    <property type="entry name" value="HAD_PSP"/>
    <property type="match status" value="1"/>
</dbReference>
<keyword evidence="7" id="KW-0479">Metal-binding</keyword>
<dbReference type="PANTHER" id="PTHR43344:SF2">
    <property type="entry name" value="PHOSPHOSERINE PHOSPHATASE"/>
    <property type="match status" value="1"/>
</dbReference>
<evidence type="ECO:0000256" key="5">
    <source>
        <dbReference type="ARBA" id="ARBA00015196"/>
    </source>
</evidence>
<keyword evidence="6" id="KW-0028">Amino-acid biosynthesis</keyword>
<name>A0A0J5P7X1_9PAST</name>
<dbReference type="EC" id="3.1.3.3" evidence="4"/>
<dbReference type="Gene3D" id="3.30.70.2020">
    <property type="match status" value="1"/>
</dbReference>
<comment type="catalytic activity">
    <reaction evidence="12">
        <text>O-phospho-L-serine + H2O = L-serine + phosphate</text>
        <dbReference type="Rhea" id="RHEA:21208"/>
        <dbReference type="ChEBI" id="CHEBI:15377"/>
        <dbReference type="ChEBI" id="CHEBI:33384"/>
        <dbReference type="ChEBI" id="CHEBI:43474"/>
        <dbReference type="ChEBI" id="CHEBI:57524"/>
        <dbReference type="EC" id="3.1.3.3"/>
    </reaction>
</comment>
<dbReference type="PANTHER" id="PTHR43344">
    <property type="entry name" value="PHOSPHOSERINE PHOSPHATASE"/>
    <property type="match status" value="1"/>
</dbReference>
<dbReference type="SFLD" id="SFLDF00029">
    <property type="entry name" value="phosphoserine_phosphatase"/>
    <property type="match status" value="1"/>
</dbReference>
<dbReference type="EMBL" id="JWIZ01000008">
    <property type="protein sequence ID" value="KMK52311.1"/>
    <property type="molecule type" value="Genomic_DNA"/>
</dbReference>
<sequence>MPQPFFIYAKTLSDDQIHAFATQIERACLGTTAYLDYRLAFFEGELTACIRQAAHAIAADVSKLALTPQLDQAGLLVMDMDSTAIKIECIDEIAKLAGTGELVSAITASAMRGELDFEQSLRKRVSTLENAPAAILQQVRAALPLMDGFEQLVAMLKQHGWKVAIASGGFDYFADYLKEKYGLDAAVANQLEIQDGKLTGAVLGKVVDAQHKADTLQALAAEFNIAPTQWVAVGDGANDLPMLKTARLGVALHAKPAVQAQANTVVNFGDLTALLVLLNAAALFQAMKSTALDN</sequence>
<feature type="active site" description="Proton donor" evidence="14">
    <location>
        <position position="81"/>
    </location>
</feature>
<accession>A0A0J5P7X1</accession>
<dbReference type="UniPathway" id="UPA00135">
    <property type="reaction ID" value="UER00198"/>
</dbReference>
<dbReference type="Pfam" id="PF12710">
    <property type="entry name" value="HAD"/>
    <property type="match status" value="1"/>
</dbReference>
<evidence type="ECO:0000256" key="9">
    <source>
        <dbReference type="ARBA" id="ARBA00022842"/>
    </source>
</evidence>
<dbReference type="InterPro" id="IPR004469">
    <property type="entry name" value="PSP"/>
</dbReference>
<evidence type="ECO:0000256" key="2">
    <source>
        <dbReference type="ARBA" id="ARBA00005135"/>
    </source>
</evidence>
<keyword evidence="8" id="KW-0378">Hydrolase</keyword>